<protein>
    <submittedName>
        <fullName evidence="1">Uncharacterized protein</fullName>
    </submittedName>
</protein>
<geneLocation type="plasmid" evidence="1 2">
    <name>pR1</name>
</geneLocation>
<dbReference type="RefSeq" id="WP_047036130.1">
    <property type="nucleotide sequence ID" value="NZ_CP011404.1"/>
</dbReference>
<dbReference type="EMBL" id="CP011404">
    <property type="protein sequence ID" value="AKI05245.1"/>
    <property type="molecule type" value="Genomic_DNA"/>
</dbReference>
<accession>A0A0F7Q0I5</accession>
<evidence type="ECO:0000313" key="1">
    <source>
        <dbReference type="EMBL" id="AKI05245.1"/>
    </source>
</evidence>
<sequence>MSTVNMKKLKNLTQYNFTATFIKADVIVRERKSSSLEYIYPTVLLKNVCLVDTEELIAKYYWLGYGKSLAKLGRLTSGTQLNFEARPDINVLGNKNNGDIASLIACPKKIQRLDKTYQYQAIPGNENQLVGYILSNKKQEYSENEQWYLDQYELWREENADELDTLVEELPAIDDYQDIEVEDILDDKLEKYAAVKSDELSDSENRKYVIIDRETKKVLDDNNSLGYLKVKDAYENYEHRLINAKERYRKRRALSWLLNYADFDKKLLEIYVEITDKGQWEGYINFDKNIVEDLLLQGNHTHLEFTFKDLLEVWYKG</sequence>
<dbReference type="Proteomes" id="UP000035027">
    <property type="component" value="Plasmid pR1"/>
</dbReference>
<name>A0A0F7Q0I5_9LACO</name>
<dbReference type="AlphaFoldDB" id="A0A0F7Q0I5"/>
<reference evidence="1 2" key="1">
    <citation type="submission" date="2015-04" db="EMBL/GenBank/DDBJ databases">
        <title>Complete genome sequence of Lactobacillus salivarius Ren, a probiotic strain with antitumor activity.</title>
        <authorList>
            <person name="Sun E."/>
            <person name="Zhao L."/>
            <person name="Liu S."/>
            <person name="Zhang M."/>
            <person name="Guo H."/>
            <person name="Ren F."/>
        </authorList>
    </citation>
    <scope>NUCLEOTIDE SEQUENCE [LARGE SCALE GENOMIC DNA]</scope>
    <source>
        <strain evidence="1 2">Ren</strain>
        <plasmid evidence="1 2">pR1</plasmid>
    </source>
</reference>
<proteinExistence type="predicted"/>
<gene>
    <name evidence="1" type="ORF">LsR_01727</name>
</gene>
<evidence type="ECO:0000313" key="2">
    <source>
        <dbReference type="Proteomes" id="UP000035027"/>
    </source>
</evidence>
<organism evidence="1 2">
    <name type="scientific">Ligilactobacillus salivarius str. Ren</name>
    <dbReference type="NCBI Taxonomy" id="1194971"/>
    <lineage>
        <taxon>Bacteria</taxon>
        <taxon>Bacillati</taxon>
        <taxon>Bacillota</taxon>
        <taxon>Bacilli</taxon>
        <taxon>Lactobacillales</taxon>
        <taxon>Lactobacillaceae</taxon>
        <taxon>Ligilactobacillus</taxon>
    </lineage>
</organism>
<keyword evidence="1" id="KW-0614">Plasmid</keyword>
<dbReference type="PATRIC" id="fig|1194971.3.peg.1711"/>